<dbReference type="Gene3D" id="3.90.1200.10">
    <property type="match status" value="1"/>
</dbReference>
<accession>A0ABW8DBN0</accession>
<protein>
    <submittedName>
        <fullName evidence="1">Aminoglycoside phosphotransferase family protein</fullName>
    </submittedName>
</protein>
<keyword evidence="2" id="KW-1185">Reference proteome</keyword>
<sequence>MKTLKQNIINLFGVQGAEWIINLPTLITALTTHWGLSEVSAVSNMTFNYVAKAKLNTGEPVVLKISYESQSIRKEQQALTNLGSRGVIKLIDYNRKYNALLLQQALPGIRLSFLYPEQQDYVMDCYVDTLQRLHHKQARFKQSNYPQVADWLKVFDSPALQAIPNALLNKAVTLSNKLLTSSKPLIFLHGDLHHDNILKHGHEWLAIDPKGVIGEAEFEIAAFDFMYINELAETPNVKNLFAARVELLAQKSGLDAQRIRDWVFVRLMLMAVWFIEDRGDPRPALKLAELIGE</sequence>
<evidence type="ECO:0000313" key="2">
    <source>
        <dbReference type="Proteomes" id="UP001615550"/>
    </source>
</evidence>
<dbReference type="SUPFAM" id="SSF56112">
    <property type="entry name" value="Protein kinase-like (PK-like)"/>
    <property type="match status" value="1"/>
</dbReference>
<proteinExistence type="predicted"/>
<dbReference type="RefSeq" id="WP_400188397.1">
    <property type="nucleotide sequence ID" value="NZ_JBGORX010000007.1"/>
</dbReference>
<reference evidence="1 2" key="1">
    <citation type="submission" date="2024-08" db="EMBL/GenBank/DDBJ databases">
        <title>Draft Genome Sequence of Legionella lytica strain DSB2004, Isolated From a Fire Sprinkler System.</title>
        <authorList>
            <person name="Everhart A.D."/>
            <person name="Kidane D.T."/>
            <person name="Farone A.L."/>
            <person name="Farone M.B."/>
        </authorList>
    </citation>
    <scope>NUCLEOTIDE SEQUENCE [LARGE SCALE GENOMIC DNA]</scope>
    <source>
        <strain evidence="1 2">DSB2004</strain>
    </source>
</reference>
<name>A0ABW8DBN0_9GAMM</name>
<organism evidence="1 2">
    <name type="scientific">Legionella lytica</name>
    <dbReference type="NCBI Taxonomy" id="96232"/>
    <lineage>
        <taxon>Bacteria</taxon>
        <taxon>Pseudomonadati</taxon>
        <taxon>Pseudomonadota</taxon>
        <taxon>Gammaproteobacteria</taxon>
        <taxon>Legionellales</taxon>
        <taxon>Legionellaceae</taxon>
        <taxon>Legionella</taxon>
    </lineage>
</organism>
<dbReference type="EMBL" id="JBGORX010000007">
    <property type="protein sequence ID" value="MFJ1269582.1"/>
    <property type="molecule type" value="Genomic_DNA"/>
</dbReference>
<dbReference type="InterPro" id="IPR006748">
    <property type="entry name" value="NH2Glyco/OHUrea_AB-resist_kin"/>
</dbReference>
<dbReference type="Pfam" id="PF04655">
    <property type="entry name" value="APH_6_hur"/>
    <property type="match status" value="1"/>
</dbReference>
<dbReference type="Proteomes" id="UP001615550">
    <property type="component" value="Unassembled WGS sequence"/>
</dbReference>
<evidence type="ECO:0000313" key="1">
    <source>
        <dbReference type="EMBL" id="MFJ1269582.1"/>
    </source>
</evidence>
<gene>
    <name evidence="1" type="ORF">ACD661_13530</name>
</gene>
<dbReference type="InterPro" id="IPR011009">
    <property type="entry name" value="Kinase-like_dom_sf"/>
</dbReference>
<comment type="caution">
    <text evidence="1">The sequence shown here is derived from an EMBL/GenBank/DDBJ whole genome shotgun (WGS) entry which is preliminary data.</text>
</comment>